<evidence type="ECO:0000256" key="3">
    <source>
        <dbReference type="ARBA" id="ARBA00006753"/>
    </source>
</evidence>
<dbReference type="InterPro" id="IPR005106">
    <property type="entry name" value="Asp/hSer_DH_NAD-bd"/>
</dbReference>
<evidence type="ECO:0000313" key="14">
    <source>
        <dbReference type="Proteomes" id="UP000006230"/>
    </source>
</evidence>
<dbReference type="PANTHER" id="PTHR43331">
    <property type="entry name" value="HOMOSERINE DEHYDROGENASE"/>
    <property type="match status" value="1"/>
</dbReference>
<dbReference type="PIRSF" id="PIRSF000098">
    <property type="entry name" value="Homoser_dehydrog"/>
    <property type="match status" value="1"/>
</dbReference>
<organism evidence="13 14">
    <name type="scientific">Salipiger bermudensis (strain DSM 26914 / JCM 13377 / KCTC 12554 / HTCC2601)</name>
    <name type="common">Pelagibaca bermudensis</name>
    <dbReference type="NCBI Taxonomy" id="314265"/>
    <lineage>
        <taxon>Bacteria</taxon>
        <taxon>Pseudomonadati</taxon>
        <taxon>Pseudomonadota</taxon>
        <taxon>Alphaproteobacteria</taxon>
        <taxon>Rhodobacterales</taxon>
        <taxon>Roseobacteraceae</taxon>
        <taxon>Salipiger</taxon>
    </lineage>
</organism>
<dbReference type="GeneID" id="92504714"/>
<protein>
    <recommendedName>
        <fullName evidence="5">Homoserine dehydrogenase</fullName>
        <ecNumber evidence="4">1.1.1.3</ecNumber>
    </recommendedName>
</protein>
<evidence type="ECO:0000256" key="1">
    <source>
        <dbReference type="ARBA" id="ARBA00005056"/>
    </source>
</evidence>
<comment type="pathway">
    <text evidence="1">Amino-acid biosynthesis; L-threonine biosynthesis; L-threonine from L-aspartate: step 3/5.</text>
</comment>
<dbReference type="NCBIfam" id="NF004976">
    <property type="entry name" value="PRK06349.1"/>
    <property type="match status" value="1"/>
</dbReference>
<evidence type="ECO:0000256" key="9">
    <source>
        <dbReference type="ARBA" id="ARBA00023167"/>
    </source>
</evidence>
<dbReference type="Pfam" id="PF01842">
    <property type="entry name" value="ACT"/>
    <property type="match status" value="1"/>
</dbReference>
<evidence type="ECO:0000256" key="4">
    <source>
        <dbReference type="ARBA" id="ARBA00013213"/>
    </source>
</evidence>
<dbReference type="HOGENOM" id="CLU_009116_1_0_5"/>
<evidence type="ECO:0000256" key="6">
    <source>
        <dbReference type="ARBA" id="ARBA00022605"/>
    </source>
</evidence>
<dbReference type="Gene3D" id="3.30.360.10">
    <property type="entry name" value="Dihydrodipicolinate Reductase, domain 2"/>
    <property type="match status" value="1"/>
</dbReference>
<dbReference type="UniPathway" id="UPA00050">
    <property type="reaction ID" value="UER00063"/>
</dbReference>
<evidence type="ECO:0000259" key="12">
    <source>
        <dbReference type="PROSITE" id="PS51671"/>
    </source>
</evidence>
<dbReference type="Pfam" id="PF03447">
    <property type="entry name" value="NAD_binding_3"/>
    <property type="match status" value="1"/>
</dbReference>
<dbReference type="STRING" id="314265.R2601_17719"/>
<proteinExistence type="inferred from homology"/>
<dbReference type="eggNOG" id="COG0460">
    <property type="taxonomic scope" value="Bacteria"/>
</dbReference>
<dbReference type="SUPFAM" id="SSF51735">
    <property type="entry name" value="NAD(P)-binding Rossmann-fold domains"/>
    <property type="match status" value="1"/>
</dbReference>
<accession>Q0FRW3</accession>
<evidence type="ECO:0000256" key="10">
    <source>
        <dbReference type="PIRSR" id="PIRSR000098-1"/>
    </source>
</evidence>
<name>Q0FRW3_SALBH</name>
<dbReference type="GO" id="GO:0050661">
    <property type="term" value="F:NADP binding"/>
    <property type="evidence" value="ECO:0007669"/>
    <property type="project" value="InterPro"/>
</dbReference>
<keyword evidence="14" id="KW-1185">Reference proteome</keyword>
<dbReference type="SUPFAM" id="SSF55021">
    <property type="entry name" value="ACT-like"/>
    <property type="match status" value="1"/>
</dbReference>
<feature type="binding site" evidence="11">
    <location>
        <position position="107"/>
    </location>
    <ligand>
        <name>NADPH</name>
        <dbReference type="ChEBI" id="CHEBI:57783"/>
    </ligand>
</feature>
<dbReference type="InterPro" id="IPR036291">
    <property type="entry name" value="NAD(P)-bd_dom_sf"/>
</dbReference>
<evidence type="ECO:0000256" key="2">
    <source>
        <dbReference type="ARBA" id="ARBA00005062"/>
    </source>
</evidence>
<dbReference type="InterPro" id="IPR001342">
    <property type="entry name" value="HDH_cat"/>
</dbReference>
<dbReference type="PANTHER" id="PTHR43331:SF1">
    <property type="entry name" value="HOMOSERINE DEHYDROGENASE"/>
    <property type="match status" value="1"/>
</dbReference>
<dbReference type="PROSITE" id="PS51671">
    <property type="entry name" value="ACT"/>
    <property type="match status" value="1"/>
</dbReference>
<feature type="binding site" evidence="11">
    <location>
        <position position="192"/>
    </location>
    <ligand>
        <name>L-homoserine</name>
        <dbReference type="ChEBI" id="CHEBI:57476"/>
    </ligand>
</feature>
<dbReference type="InterPro" id="IPR016204">
    <property type="entry name" value="HDH"/>
</dbReference>
<dbReference type="RefSeq" id="WP_007797364.1">
    <property type="nucleotide sequence ID" value="NZ_DS022276.1"/>
</dbReference>
<dbReference type="AlphaFoldDB" id="Q0FRW3"/>
<comment type="caution">
    <text evidence="13">The sequence shown here is derived from an EMBL/GenBank/DDBJ whole genome shotgun (WGS) entry which is preliminary data.</text>
</comment>
<dbReference type="CDD" id="cd04881">
    <property type="entry name" value="ACT_HSDH-Hom"/>
    <property type="match status" value="1"/>
</dbReference>
<dbReference type="Proteomes" id="UP000006230">
    <property type="component" value="Unassembled WGS sequence"/>
</dbReference>
<keyword evidence="7" id="KW-0791">Threonine biosynthesis</keyword>
<dbReference type="Gene3D" id="3.40.50.720">
    <property type="entry name" value="NAD(P)-binding Rossmann-like Domain"/>
    <property type="match status" value="1"/>
</dbReference>
<evidence type="ECO:0000256" key="5">
    <source>
        <dbReference type="ARBA" id="ARBA00013376"/>
    </source>
</evidence>
<evidence type="ECO:0000313" key="13">
    <source>
        <dbReference type="EMBL" id="EAU46996.1"/>
    </source>
</evidence>
<keyword evidence="9" id="KW-0486">Methionine biosynthesis</keyword>
<dbReference type="OrthoDB" id="9808167at2"/>
<feature type="active site" description="Proton donor" evidence="10">
    <location>
        <position position="207"/>
    </location>
</feature>
<reference evidence="13 14" key="1">
    <citation type="journal article" date="2010" name="J. Bacteriol.">
        <title>Genome sequences of Pelagibaca bermudensis HTCC2601T and Maritimibacter alkaliphilus HTCC2654T, the type strains of two marine Roseobacter genera.</title>
        <authorList>
            <person name="Thrash J.C."/>
            <person name="Cho J.C."/>
            <person name="Ferriera S."/>
            <person name="Johnson J."/>
            <person name="Vergin K.L."/>
            <person name="Giovannoni S.J."/>
        </authorList>
    </citation>
    <scope>NUCLEOTIDE SEQUENCE [LARGE SCALE GENOMIC DNA]</scope>
    <source>
        <strain evidence="14">DSM 26914 / JCM 13377 / KCTC 12554 / HTCC2601</strain>
    </source>
</reference>
<feature type="binding site" evidence="11">
    <location>
        <begin position="10"/>
        <end position="17"/>
    </location>
    <ligand>
        <name>NADP(+)</name>
        <dbReference type="ChEBI" id="CHEBI:58349"/>
    </ligand>
</feature>
<keyword evidence="6" id="KW-0028">Amino-acid biosynthesis</keyword>
<comment type="similarity">
    <text evidence="3">Belongs to the homoserine dehydrogenase family.</text>
</comment>
<dbReference type="GO" id="GO:0009088">
    <property type="term" value="P:threonine biosynthetic process"/>
    <property type="evidence" value="ECO:0007669"/>
    <property type="project" value="UniProtKB-UniPathway"/>
</dbReference>
<keyword evidence="8" id="KW-0560">Oxidoreductase</keyword>
<dbReference type="GO" id="GO:0004412">
    <property type="term" value="F:homoserine dehydrogenase activity"/>
    <property type="evidence" value="ECO:0007669"/>
    <property type="project" value="UniProtKB-EC"/>
</dbReference>
<evidence type="ECO:0000256" key="11">
    <source>
        <dbReference type="PIRSR" id="PIRSR000098-2"/>
    </source>
</evidence>
<dbReference type="FunFam" id="3.30.360.10:FF:000005">
    <property type="entry name" value="Homoserine dehydrogenase"/>
    <property type="match status" value="1"/>
</dbReference>
<sequence length="428" mass="44097">MSDPLRLGIAGLGTVGAGVVKIVRQKSLLLEARTGRGIAISAVSARNREKDRGVPLTDYGWEDDPVTLATRDDVDVFVELVGGSDGPAKAAVEAALKAGKDVVTANKALLAHHGQALAELAEENGCVLRFEAAVAGGIPVIKALTEGLAANDITRVMGVMNGTCNYILTRMESGGLSYAEAFAEADGLGFLEADPELDVGGIDAGHKLSLLSAIAYGTQVSFDAVELEGIGRVSIDDIRQASDMGYKIKLLGVCRMTGRGLEQSMSPCLVPASSPLGQLEGGTNMVVIEGDQVGQIVMRGAGAGEGPTASAVMGDVVDIARGTRVTTFGAPASKLVKATPAKAATPAPYYLRMNLADKPGALAKVASALGEAGVSIHRMRQYDHVDNAAPVLIVTHKTTRAALDAALDAIPATGVVQGEPVALRIEQV</sequence>
<dbReference type="Gene3D" id="3.30.70.260">
    <property type="match status" value="1"/>
</dbReference>
<dbReference type="Pfam" id="PF00742">
    <property type="entry name" value="Homoserine_dh"/>
    <property type="match status" value="1"/>
</dbReference>
<evidence type="ECO:0000256" key="8">
    <source>
        <dbReference type="ARBA" id="ARBA00023002"/>
    </source>
</evidence>
<dbReference type="GO" id="GO:0009086">
    <property type="term" value="P:methionine biosynthetic process"/>
    <property type="evidence" value="ECO:0007669"/>
    <property type="project" value="UniProtKB-KW"/>
</dbReference>
<comment type="pathway">
    <text evidence="2">Amino-acid biosynthesis; L-methionine biosynthesis via de novo pathway; L-homoserine from L-aspartate: step 3/3.</text>
</comment>
<dbReference type="UniPathway" id="UPA00051">
    <property type="reaction ID" value="UER00465"/>
</dbReference>
<dbReference type="InterPro" id="IPR002912">
    <property type="entry name" value="ACT_dom"/>
</dbReference>
<dbReference type="SUPFAM" id="SSF55347">
    <property type="entry name" value="Glyceraldehyde-3-phosphate dehydrogenase-like, C-terminal domain"/>
    <property type="match status" value="1"/>
</dbReference>
<keyword evidence="11" id="KW-0521">NADP</keyword>
<feature type="domain" description="ACT" evidence="12">
    <location>
        <begin position="350"/>
        <end position="428"/>
    </location>
</feature>
<gene>
    <name evidence="13" type="ORF">R2601_17719</name>
</gene>
<dbReference type="EMBL" id="AATQ01000010">
    <property type="protein sequence ID" value="EAU46996.1"/>
    <property type="molecule type" value="Genomic_DNA"/>
</dbReference>
<dbReference type="InterPro" id="IPR045865">
    <property type="entry name" value="ACT-like_dom_sf"/>
</dbReference>
<dbReference type="EC" id="1.1.1.3" evidence="4"/>
<evidence type="ECO:0000256" key="7">
    <source>
        <dbReference type="ARBA" id="ARBA00022697"/>
    </source>
</evidence>